<dbReference type="GO" id="GO:0071555">
    <property type="term" value="P:cell wall organization"/>
    <property type="evidence" value="ECO:0007669"/>
    <property type="project" value="TreeGrafter"/>
</dbReference>
<dbReference type="SUPFAM" id="SSF56601">
    <property type="entry name" value="beta-lactamase/transpeptidase-like"/>
    <property type="match status" value="1"/>
</dbReference>
<dbReference type="InterPro" id="IPR007887">
    <property type="entry name" value="MecA_N"/>
</dbReference>
<dbReference type="Gene3D" id="3.40.710.10">
    <property type="entry name" value="DD-peptidase/beta-lactamase superfamily"/>
    <property type="match status" value="1"/>
</dbReference>
<dbReference type="Pfam" id="PF00905">
    <property type="entry name" value="Transpeptidase"/>
    <property type="match status" value="1"/>
</dbReference>
<feature type="domain" description="Penicillin-binding protein dimerisation" evidence="5">
    <location>
        <begin position="164"/>
        <end position="337"/>
    </location>
</feature>
<evidence type="ECO:0000259" key="5">
    <source>
        <dbReference type="Pfam" id="PF03717"/>
    </source>
</evidence>
<dbReference type="InterPro" id="IPR050515">
    <property type="entry name" value="Beta-lactam/transpept"/>
</dbReference>
<dbReference type="PANTHER" id="PTHR30627:SF24">
    <property type="entry name" value="PENICILLIN-BINDING PROTEIN 4B"/>
    <property type="match status" value="1"/>
</dbReference>
<reference evidence="7 8" key="1">
    <citation type="submission" date="2018-10" db="EMBL/GenBank/DDBJ databases">
        <title>Sequencing the genomes of 1000 actinobacteria strains.</title>
        <authorList>
            <person name="Klenk H.-P."/>
        </authorList>
    </citation>
    <scope>NUCLEOTIDE SEQUENCE [LARGE SCALE GENOMIC DNA]</scope>
    <source>
        <strain evidence="7 8">DSM 45175</strain>
    </source>
</reference>
<evidence type="ECO:0000256" key="3">
    <source>
        <dbReference type="ARBA" id="ARBA00023136"/>
    </source>
</evidence>
<feature type="domain" description="Penicillin-binding protein transpeptidase" evidence="4">
    <location>
        <begin position="379"/>
        <end position="652"/>
    </location>
</feature>
<dbReference type="GO" id="GO:0008658">
    <property type="term" value="F:penicillin binding"/>
    <property type="evidence" value="ECO:0007669"/>
    <property type="project" value="InterPro"/>
</dbReference>
<feature type="domain" description="NTF2-like N-terminal transpeptidase" evidence="6">
    <location>
        <begin position="45"/>
        <end position="157"/>
    </location>
</feature>
<name>A0A495JGW1_9ACTN</name>
<keyword evidence="7" id="KW-0131">Cell cycle</keyword>
<dbReference type="GO" id="GO:0051301">
    <property type="term" value="P:cell division"/>
    <property type="evidence" value="ECO:0007669"/>
    <property type="project" value="UniProtKB-KW"/>
</dbReference>
<comment type="subcellular location">
    <subcellularLocation>
        <location evidence="1">Membrane</location>
    </subcellularLocation>
</comment>
<dbReference type="PANTHER" id="PTHR30627">
    <property type="entry name" value="PEPTIDOGLYCAN D,D-TRANSPEPTIDASE"/>
    <property type="match status" value="1"/>
</dbReference>
<evidence type="ECO:0000256" key="2">
    <source>
        <dbReference type="ARBA" id="ARBA00007171"/>
    </source>
</evidence>
<dbReference type="Proteomes" id="UP000277671">
    <property type="component" value="Unassembled WGS sequence"/>
</dbReference>
<evidence type="ECO:0000259" key="6">
    <source>
        <dbReference type="Pfam" id="PF05223"/>
    </source>
</evidence>
<sequence length="658" mass="69965">MRPHEHHRNDNLSRRRRLRRPMLAAFTGLGLVATLLTGCSREAPAEQAVDEFLRGWQEGKLDQVRFVDGQGQQITGPKVVEEIAFLRGDLPAPAVRREGEASVGGDAATAKLTVDWTLPGGTHWAYPTTVRLKRDTEDRWRIIWEPRIAHEQLTEGDQLTVRRVSATRGAILDGAGAPIVTTRPIVVVGVQPSEVTDVPALVKQLEAAFKAIRPAISPPIELGDLPDRMKQAKPDAFVEVVSLRKEAYQQIKPRIYDLPGTKFREEQRELAPTREFARALLGSVDPVQKDDLDANPGVYVESDLVGHGGLQGQYEKQLRGTPANTVVISRRNADGKIEPTDTELFRTEPTPGAPLRTTIDVKTQNAADAALAPDPHRTAMVAIRISDGSVLATANGPGGGAENLALTAQVPPGSTFKMVSTLGLLDGGAVSLDAPVSCPKTFTVDGRSFKNSNDFELGNVPFRTDFAKSCNTAFAALAPKLGDTGLADAGRSLGLEAKWELGVEAFTGKVSTGGSPAERAAAAFGQGTTLVSPIAMAAATAAVAKGQWQQPKLVLDPAPAAPAPAGPPLKTTSVEPLRTMMREVVTVGSATALKTVPGGPVQGKTGTAEYDDNPAHTHAWFVGWQGDVAFAVFVENGGGSGETAVPIAERFLRNLAAR</sequence>
<gene>
    <name evidence="7" type="ORF">BDK92_2329</name>
</gene>
<keyword evidence="7" id="KW-0132">Cell division</keyword>
<comment type="caution">
    <text evidence="7">The sequence shown here is derived from an EMBL/GenBank/DDBJ whole genome shotgun (WGS) entry which is preliminary data.</text>
</comment>
<dbReference type="AlphaFoldDB" id="A0A495JGW1"/>
<dbReference type="RefSeq" id="WP_425462225.1">
    <property type="nucleotide sequence ID" value="NZ_RBKT01000001.1"/>
</dbReference>
<dbReference type="InterPro" id="IPR005311">
    <property type="entry name" value="PBP_dimer"/>
</dbReference>
<dbReference type="Gene3D" id="3.90.1310.10">
    <property type="entry name" value="Penicillin-binding protein 2a (Domain 2)"/>
    <property type="match status" value="1"/>
</dbReference>
<evidence type="ECO:0000313" key="8">
    <source>
        <dbReference type="Proteomes" id="UP000277671"/>
    </source>
</evidence>
<dbReference type="Pfam" id="PF05223">
    <property type="entry name" value="MecA_N"/>
    <property type="match status" value="1"/>
</dbReference>
<dbReference type="InterPro" id="IPR012338">
    <property type="entry name" value="Beta-lactam/transpept-like"/>
</dbReference>
<evidence type="ECO:0000259" key="4">
    <source>
        <dbReference type="Pfam" id="PF00905"/>
    </source>
</evidence>
<dbReference type="GO" id="GO:0005886">
    <property type="term" value="C:plasma membrane"/>
    <property type="evidence" value="ECO:0007669"/>
    <property type="project" value="TreeGrafter"/>
</dbReference>
<dbReference type="InterPro" id="IPR036138">
    <property type="entry name" value="PBP_dimer_sf"/>
</dbReference>
<protein>
    <submittedName>
        <fullName evidence="7">Cell division protein FtsI/penicillin-binding protein 2</fullName>
    </submittedName>
</protein>
<keyword evidence="3" id="KW-0472">Membrane</keyword>
<organism evidence="7 8">
    <name type="scientific">Micromonospora pisi</name>
    <dbReference type="NCBI Taxonomy" id="589240"/>
    <lineage>
        <taxon>Bacteria</taxon>
        <taxon>Bacillati</taxon>
        <taxon>Actinomycetota</taxon>
        <taxon>Actinomycetes</taxon>
        <taxon>Micromonosporales</taxon>
        <taxon>Micromonosporaceae</taxon>
        <taxon>Micromonospora</taxon>
    </lineage>
</organism>
<evidence type="ECO:0000256" key="1">
    <source>
        <dbReference type="ARBA" id="ARBA00004370"/>
    </source>
</evidence>
<dbReference type="SUPFAM" id="SSF56519">
    <property type="entry name" value="Penicillin binding protein dimerisation domain"/>
    <property type="match status" value="1"/>
</dbReference>
<evidence type="ECO:0000313" key="7">
    <source>
        <dbReference type="EMBL" id="RKR88025.1"/>
    </source>
</evidence>
<dbReference type="GO" id="GO:0046677">
    <property type="term" value="P:response to antibiotic"/>
    <property type="evidence" value="ECO:0007669"/>
    <property type="project" value="InterPro"/>
</dbReference>
<dbReference type="Pfam" id="PF03717">
    <property type="entry name" value="PBP_dimer"/>
    <property type="match status" value="1"/>
</dbReference>
<dbReference type="InterPro" id="IPR001460">
    <property type="entry name" value="PCN-bd_Tpept"/>
</dbReference>
<proteinExistence type="inferred from homology"/>
<accession>A0A495JGW1</accession>
<dbReference type="GO" id="GO:0071972">
    <property type="term" value="F:peptidoglycan L,D-transpeptidase activity"/>
    <property type="evidence" value="ECO:0007669"/>
    <property type="project" value="TreeGrafter"/>
</dbReference>
<comment type="similarity">
    <text evidence="2">Belongs to the transpeptidase family.</text>
</comment>
<dbReference type="EMBL" id="RBKT01000001">
    <property type="protein sequence ID" value="RKR88025.1"/>
    <property type="molecule type" value="Genomic_DNA"/>
</dbReference>
<keyword evidence="8" id="KW-1185">Reference proteome</keyword>